<keyword evidence="2" id="KW-1185">Reference proteome</keyword>
<dbReference type="STRING" id="525254.HMPREF0072_1898"/>
<gene>
    <name evidence="1" type="ORF">HMPREF0072_1898</name>
</gene>
<sequence length="209" mass="23446">IPAYAADLDSNGEYNKKEQLAEIADKIDLNVEELQSLELNIQEGFEKLKNDTPEVKSYYDSLGNGINESIQEVKISDNLLLGVRTRTEEIGNEIRRFSGNDILYNSSSTYKVKSTSYIKHITGLYNLVTCNAVGRFKSNGTPLYGSPTYSSKFWEVNTSSSVKDPYVVCNFDCRAFIGIDPVGMEVFSRSKTCSLWFSSSNKKGYASWD</sequence>
<name>C2BHS8_9FIRM</name>
<accession>C2BHS8</accession>
<dbReference type="EMBL" id="ABYO01000250">
    <property type="protein sequence ID" value="EEI85535.1"/>
    <property type="molecule type" value="Genomic_DNA"/>
</dbReference>
<evidence type="ECO:0000313" key="2">
    <source>
        <dbReference type="Proteomes" id="UP000005984"/>
    </source>
</evidence>
<dbReference type="AlphaFoldDB" id="C2BHS8"/>
<feature type="non-terminal residue" evidence="1">
    <location>
        <position position="1"/>
    </location>
</feature>
<reference evidence="1 2" key="1">
    <citation type="submission" date="2008-10" db="EMBL/GenBank/DDBJ databases">
        <authorList>
            <person name="Qin X."/>
            <person name="Bachman B."/>
            <person name="Battles P."/>
            <person name="Bell A."/>
            <person name="Bess C."/>
            <person name="Bickham C."/>
            <person name="Chaboub L."/>
            <person name="Chen D."/>
            <person name="Coyle M."/>
            <person name="Deiros D.R."/>
            <person name="Dinh H."/>
            <person name="Forbes L."/>
            <person name="Fowler G."/>
            <person name="Francisco L."/>
            <person name="Fu Q."/>
            <person name="Gubbala S."/>
            <person name="Hale W."/>
            <person name="Han Y."/>
            <person name="Hemphill L."/>
            <person name="Highlander S.K."/>
            <person name="Hirani K."/>
            <person name="Hogues M."/>
            <person name="Jackson L."/>
            <person name="Jakkamsetti A."/>
            <person name="Javaid M."/>
            <person name="Jiang H."/>
            <person name="Korchina V."/>
            <person name="Kovar C."/>
            <person name="Lara F."/>
            <person name="Lee S."/>
            <person name="Mata R."/>
            <person name="Mathew T."/>
            <person name="Moen C."/>
            <person name="Morales K."/>
            <person name="Munidasa M."/>
            <person name="Nazareth L."/>
            <person name="Ngo R."/>
            <person name="Nguyen L."/>
            <person name="Okwuonu G."/>
            <person name="Ongeri F."/>
            <person name="Patil S."/>
            <person name="Petrosino J."/>
            <person name="Pham C."/>
            <person name="Pham P."/>
            <person name="Pu L.-L."/>
            <person name="Puazo M."/>
            <person name="Raj R."/>
            <person name="Reid J."/>
            <person name="Rouhana J."/>
            <person name="Saada N."/>
            <person name="Shang Y."/>
            <person name="Simmons D."/>
            <person name="Thornton R."/>
            <person name="Warren J."/>
            <person name="Weissenberger G."/>
            <person name="Zhang J."/>
            <person name="Zhang L."/>
            <person name="Zhou C."/>
            <person name="Zhu D."/>
            <person name="Muzny D."/>
            <person name="Worley K."/>
            <person name="Gibbs R."/>
        </authorList>
    </citation>
    <scope>NUCLEOTIDE SEQUENCE [LARGE SCALE GENOMIC DNA]</scope>
    <source>
        <strain evidence="1 2">ATCC 51172</strain>
    </source>
</reference>
<evidence type="ECO:0000313" key="1">
    <source>
        <dbReference type="EMBL" id="EEI85535.1"/>
    </source>
</evidence>
<dbReference type="Proteomes" id="UP000005984">
    <property type="component" value="Unassembled WGS sequence"/>
</dbReference>
<dbReference type="HOGENOM" id="CLU_1312430_0_0_9"/>
<organism evidence="1 2">
    <name type="scientific">Anaerococcus lactolyticus ATCC 51172</name>
    <dbReference type="NCBI Taxonomy" id="525254"/>
    <lineage>
        <taxon>Bacteria</taxon>
        <taxon>Bacillati</taxon>
        <taxon>Bacillota</taxon>
        <taxon>Tissierellia</taxon>
        <taxon>Tissierellales</taxon>
        <taxon>Peptoniphilaceae</taxon>
        <taxon>Anaerococcus</taxon>
    </lineage>
</organism>
<dbReference type="RefSeq" id="WP_004828550.1">
    <property type="nucleotide sequence ID" value="NZ_GG666046.1"/>
</dbReference>
<protein>
    <submittedName>
        <fullName evidence="1">Uncharacterized protein</fullName>
    </submittedName>
</protein>
<comment type="caution">
    <text evidence="1">The sequence shown here is derived from an EMBL/GenBank/DDBJ whole genome shotgun (WGS) entry which is preliminary data.</text>
</comment>
<proteinExistence type="predicted"/>